<name>A0A1V9Y9F7_ACHHY</name>
<dbReference type="OrthoDB" id="64619at2759"/>
<evidence type="ECO:0000256" key="1">
    <source>
        <dbReference type="SAM" id="Coils"/>
    </source>
</evidence>
<protein>
    <recommendedName>
        <fullName evidence="5">START domain-containing protein</fullName>
    </recommendedName>
</protein>
<keyword evidence="4" id="KW-1185">Reference proteome</keyword>
<sequence>MGEPAAKDVLEIIFDDASSSATDAYSGHTDARACTDEAVQPEDLAAFLNETLAFRAPNRKRRMQEPKEEIAYLKAKREVLLQQLEELQDARVAVEPESWKARASQQAQLTARCMQENIRLKGLVQDQLQVIQALERVLEKRPRLVVFPAHDALRGVLGACSRLETLELLLQHQHDRIDSDCIRHGLHDAQAENSNVRKAFVHTTDEGNVVQLSVINCMLMEFNFVGTADLVWADKTRPKPNMTVLAEFHDDLVYVRQCTSYVDSSTPVLEAHIAVRRYVKADRIDVVWRSVLEDTLQPHDTAHWVDNRAGWISVHFRDGNQSYLQGFVTQTTPSVPAAELFPSVGAFTEHFLQTWQSNLQQAWQKLEVKSSRAWLSAMHEHPSAMAHFLNCTSDFSCGATLDPPSPRRGKRRNREPKAELEYLRAKHEALTEQLTALQALQPVEVTPWQSRAISQARQVQRSLQENAQLKEEVADQLELIQMLERALQRLPKLSDFPVNGILWMQAVLGRDRRCAAAEALMARQYERLEGEWIRLGLFAAYERNELLHKSYIESNDDRLQFNFVHCVAMATDYETMADILWTDKTTGKVQTTADAKLPAPSDAKLGSRLILRRYIEKDRIVLLWRSILHDELYPHADGQLIDNRCGWVVVYPKGPHTCYIQGYVTQMTPSLPAAGAGPAVGTLTELFLQVWDQALKKNMEKKWMQMNDIGGMEILAMFQDDAFGDGALVDDAVSVEHISAFLATTTDFGDLETFDVADAPVTPPRAASSPATSQDRASASSPDDSDETSQPAAPKKRLRERPKQELEYLRSKHTALEQQLRTLQAAQRMTTTLSEPWQARAIDQAQAAQRALQENSRLKGLVEDQIKVVHALERILTKRPRLSAIGSNDGLWKQAILSFDDHAADLEQLMAYQRGRLESEWIRHKIHDATERGETIKRVLLEGSPGDRHMGLGYVAVMTMPLDFRSMADIMWEHKTGMLGATCKIVHTYHNDLVYTREDVVLPDARMPVLESRDGIRRYIEADRVVILWRSIVEDQYRPHVAGHLVCNRWGWMVLQAKSATECYLQGCVTTATPIFPAGVDAIEPAVGTWTELLLCASQEHKHKFGDTMHAALDKQRKLRGRMETVELDILDAVFDNDTSMGDVHLSAFLSATTDFCAPLSPSPPTSGSETGDTAPAASKKRRQCDRPKAELEYLRTKHNELVLQLKQLQASSIQSRSRNETPWKTRAHGQMHLVQRCLQENARLKDQVADQIKVIHTLERILRKRPRSSAVTNACGLPRQLSLGMTSREDDMERIVKHHYDRLESEFIRHGLHDAVEKNEPMQKLYMHDGDVGATALNFAACMVRPLDYRGMADVFWDLKTGRSDPNLQIIEALHPHLIYSREALRLVDPNMPVMETRHILRRYEEHNRVVVVWCSVVEDALKPHEPGNLIGSQAGWVVMQAKSATECHLLIAASLSVPVFPATVANMPPAIGTWSELLLQSSTKTKERFGADLDRATEARKKLLALA</sequence>
<dbReference type="STRING" id="1202772.A0A1V9Y9F7"/>
<dbReference type="EMBL" id="JNBR01002483">
    <property type="protein sequence ID" value="OQR82343.1"/>
    <property type="molecule type" value="Genomic_DNA"/>
</dbReference>
<proteinExistence type="predicted"/>
<reference evidence="3 4" key="1">
    <citation type="journal article" date="2014" name="Genome Biol. Evol.">
        <title>The secreted proteins of Achlya hypogyna and Thraustotheca clavata identify the ancestral oomycete secretome and reveal gene acquisitions by horizontal gene transfer.</title>
        <authorList>
            <person name="Misner I."/>
            <person name="Blouin N."/>
            <person name="Leonard G."/>
            <person name="Richards T.A."/>
            <person name="Lane C.E."/>
        </authorList>
    </citation>
    <scope>NUCLEOTIDE SEQUENCE [LARGE SCALE GENOMIC DNA]</scope>
    <source>
        <strain evidence="3 4">ATCC 48635</strain>
    </source>
</reference>
<feature type="compositionally biased region" description="Low complexity" evidence="2">
    <location>
        <begin position="773"/>
        <end position="782"/>
    </location>
</feature>
<organism evidence="3 4">
    <name type="scientific">Achlya hypogyna</name>
    <name type="common">Oomycete</name>
    <name type="synonym">Protoachlya hypogyna</name>
    <dbReference type="NCBI Taxonomy" id="1202772"/>
    <lineage>
        <taxon>Eukaryota</taxon>
        <taxon>Sar</taxon>
        <taxon>Stramenopiles</taxon>
        <taxon>Oomycota</taxon>
        <taxon>Saprolegniomycetes</taxon>
        <taxon>Saprolegniales</taxon>
        <taxon>Achlyaceae</taxon>
        <taxon>Achlya</taxon>
    </lineage>
</organism>
<evidence type="ECO:0008006" key="5">
    <source>
        <dbReference type="Google" id="ProtNLM"/>
    </source>
</evidence>
<feature type="region of interest" description="Disordered" evidence="2">
    <location>
        <begin position="1160"/>
        <end position="1187"/>
    </location>
</feature>
<gene>
    <name evidence="3" type="ORF">ACHHYP_16197</name>
</gene>
<evidence type="ECO:0000313" key="4">
    <source>
        <dbReference type="Proteomes" id="UP000243579"/>
    </source>
</evidence>
<feature type="coiled-coil region" evidence="1">
    <location>
        <begin position="420"/>
        <end position="486"/>
    </location>
</feature>
<dbReference type="Proteomes" id="UP000243579">
    <property type="component" value="Unassembled WGS sequence"/>
</dbReference>
<evidence type="ECO:0000313" key="3">
    <source>
        <dbReference type="EMBL" id="OQR82343.1"/>
    </source>
</evidence>
<accession>A0A1V9Y9F7</accession>
<comment type="caution">
    <text evidence="3">The sequence shown here is derived from an EMBL/GenBank/DDBJ whole genome shotgun (WGS) entry which is preliminary data.</text>
</comment>
<feature type="region of interest" description="Disordered" evidence="2">
    <location>
        <begin position="759"/>
        <end position="802"/>
    </location>
</feature>
<evidence type="ECO:0000256" key="2">
    <source>
        <dbReference type="SAM" id="MobiDB-lite"/>
    </source>
</evidence>
<keyword evidence="1" id="KW-0175">Coiled coil</keyword>